<name>A0AAE0FDF0_9CHLO</name>
<feature type="region of interest" description="Disordered" evidence="1">
    <location>
        <begin position="1"/>
        <end position="30"/>
    </location>
</feature>
<keyword evidence="3" id="KW-1185">Reference proteome</keyword>
<evidence type="ECO:0000313" key="2">
    <source>
        <dbReference type="EMBL" id="KAK3257633.1"/>
    </source>
</evidence>
<protein>
    <submittedName>
        <fullName evidence="2">Uncharacterized protein</fullName>
    </submittedName>
</protein>
<feature type="region of interest" description="Disordered" evidence="1">
    <location>
        <begin position="63"/>
        <end position="96"/>
    </location>
</feature>
<evidence type="ECO:0000256" key="1">
    <source>
        <dbReference type="SAM" id="MobiDB-lite"/>
    </source>
</evidence>
<dbReference type="EMBL" id="LGRX02020295">
    <property type="protein sequence ID" value="KAK3257633.1"/>
    <property type="molecule type" value="Genomic_DNA"/>
</dbReference>
<gene>
    <name evidence="2" type="ORF">CYMTET_33291</name>
</gene>
<feature type="compositionally biased region" description="Low complexity" evidence="1">
    <location>
        <begin position="70"/>
        <end position="80"/>
    </location>
</feature>
<dbReference type="AlphaFoldDB" id="A0AAE0FDF0"/>
<organism evidence="2 3">
    <name type="scientific">Cymbomonas tetramitiformis</name>
    <dbReference type="NCBI Taxonomy" id="36881"/>
    <lineage>
        <taxon>Eukaryota</taxon>
        <taxon>Viridiplantae</taxon>
        <taxon>Chlorophyta</taxon>
        <taxon>Pyramimonadophyceae</taxon>
        <taxon>Pyramimonadales</taxon>
        <taxon>Pyramimonadaceae</taxon>
        <taxon>Cymbomonas</taxon>
    </lineage>
</organism>
<evidence type="ECO:0000313" key="3">
    <source>
        <dbReference type="Proteomes" id="UP001190700"/>
    </source>
</evidence>
<reference evidence="2 3" key="1">
    <citation type="journal article" date="2015" name="Genome Biol. Evol.">
        <title>Comparative Genomics of a Bacterivorous Green Alga Reveals Evolutionary Causalities and Consequences of Phago-Mixotrophic Mode of Nutrition.</title>
        <authorList>
            <person name="Burns J.A."/>
            <person name="Paasch A."/>
            <person name="Narechania A."/>
            <person name="Kim E."/>
        </authorList>
    </citation>
    <scope>NUCLEOTIDE SEQUENCE [LARGE SCALE GENOMIC DNA]</scope>
    <source>
        <strain evidence="2 3">PLY_AMNH</strain>
    </source>
</reference>
<comment type="caution">
    <text evidence="2">The sequence shown here is derived from an EMBL/GenBank/DDBJ whole genome shotgun (WGS) entry which is preliminary data.</text>
</comment>
<proteinExistence type="predicted"/>
<feature type="compositionally biased region" description="Basic and acidic residues" evidence="1">
    <location>
        <begin position="1"/>
        <end position="22"/>
    </location>
</feature>
<dbReference type="Proteomes" id="UP001190700">
    <property type="component" value="Unassembled WGS sequence"/>
</dbReference>
<accession>A0AAE0FDF0</accession>
<sequence>MRDKEQTAAERMDEENKTLEFVRDDEDDDEADLVDSSVLLTGRPDSCVPSVLDDHSEAVQEKFKNESALKKSSSTPKLSTMVSDEDDRQVSKAQATRIVASPPAVCRHHTKALHTYPVRCRAIPHSPSA</sequence>